<sequence length="112" mass="12709">MLAADNIIDIIFGVASVFLTTVTICLMCKQHKSREIDMENGMDHVVKSIVPHPEPVSISTYQYMRSWPAELEQTAESHPFIQQPDTLPRIRTMFIPESLVCNVKPLFNTCTT</sequence>
<keyword evidence="1" id="KW-0472">Membrane</keyword>
<reference evidence="2 3" key="1">
    <citation type="submission" date="2018-06" db="EMBL/GenBank/DDBJ databases">
        <title>Genome Sequence of the Brown Rot Fungal Pathogen Monilinia fructigena.</title>
        <authorList>
            <person name="Landi L."/>
            <person name="De Miccolis Angelini R.M."/>
            <person name="Pollastro S."/>
            <person name="Abate D."/>
            <person name="Faretra F."/>
            <person name="Romanazzi G."/>
        </authorList>
    </citation>
    <scope>NUCLEOTIDE SEQUENCE [LARGE SCALE GENOMIC DNA]</scope>
    <source>
        <strain evidence="2 3">Mfrg269</strain>
    </source>
</reference>
<accession>A0A395IEM8</accession>
<proteinExistence type="predicted"/>
<organism evidence="2 3">
    <name type="scientific">Monilinia fructigena</name>
    <dbReference type="NCBI Taxonomy" id="38457"/>
    <lineage>
        <taxon>Eukaryota</taxon>
        <taxon>Fungi</taxon>
        <taxon>Dikarya</taxon>
        <taxon>Ascomycota</taxon>
        <taxon>Pezizomycotina</taxon>
        <taxon>Leotiomycetes</taxon>
        <taxon>Helotiales</taxon>
        <taxon>Sclerotiniaceae</taxon>
        <taxon>Monilinia</taxon>
    </lineage>
</organism>
<name>A0A395IEM8_9HELO</name>
<evidence type="ECO:0000313" key="2">
    <source>
        <dbReference type="EMBL" id="RAL58384.1"/>
    </source>
</evidence>
<gene>
    <name evidence="2" type="ORF">DID88_006064</name>
</gene>
<keyword evidence="1" id="KW-0812">Transmembrane</keyword>
<protein>
    <submittedName>
        <fullName evidence="2">Uncharacterized protein</fullName>
    </submittedName>
</protein>
<dbReference type="Proteomes" id="UP000249056">
    <property type="component" value="Unassembled WGS sequence"/>
</dbReference>
<dbReference type="AlphaFoldDB" id="A0A395IEM8"/>
<evidence type="ECO:0000313" key="3">
    <source>
        <dbReference type="Proteomes" id="UP000249056"/>
    </source>
</evidence>
<evidence type="ECO:0000256" key="1">
    <source>
        <dbReference type="SAM" id="Phobius"/>
    </source>
</evidence>
<dbReference type="OrthoDB" id="3474840at2759"/>
<dbReference type="EMBL" id="QKRW01000085">
    <property type="protein sequence ID" value="RAL58384.1"/>
    <property type="molecule type" value="Genomic_DNA"/>
</dbReference>
<feature type="transmembrane region" description="Helical" evidence="1">
    <location>
        <begin position="6"/>
        <end position="28"/>
    </location>
</feature>
<comment type="caution">
    <text evidence="2">The sequence shown here is derived from an EMBL/GenBank/DDBJ whole genome shotgun (WGS) entry which is preliminary data.</text>
</comment>
<keyword evidence="1" id="KW-1133">Transmembrane helix</keyword>
<keyword evidence="3" id="KW-1185">Reference proteome</keyword>